<name>A0A9N9BQM9_9GLOM</name>
<dbReference type="EMBL" id="CAJVQA010003446">
    <property type="protein sequence ID" value="CAG8574767.1"/>
    <property type="molecule type" value="Genomic_DNA"/>
</dbReference>
<accession>A0A9N9BQM9</accession>
<proteinExistence type="predicted"/>
<dbReference type="SUPFAM" id="SSF53335">
    <property type="entry name" value="S-adenosyl-L-methionine-dependent methyltransferases"/>
    <property type="match status" value="1"/>
</dbReference>
<sequence length="314" mass="36447">MGRNHSKLNLNIKSRYHKFKHSDNSSNSNDPPSSIKKFFQEDFTVIDGRKYYNIENLHYYLPSDDLEIDRLQLQHYLVRYTWQSNFSSPVRDLLHEGGARVLDVGCGPATWTLEMAFDFQKCEFIGVDIIPMMPLTIKPQNTDFVEADILEGLPFPDDHFDFTFTRFFNAAFPANCWATHAIPGRYVEFMEWDLEACNQGPLCTRLMSALAQDLESHEIEINIPKKMGSLLQDTGKLKNINHEYRDCPLGKQGGKAGKLALDNTIFAFKCYASKFSKEFGMTLEEYDAHFDDYIKEVDEYKTKVRTHRFWAEKI</sequence>
<organism evidence="2 3">
    <name type="scientific">Cetraspora pellucida</name>
    <dbReference type="NCBI Taxonomy" id="1433469"/>
    <lineage>
        <taxon>Eukaryota</taxon>
        <taxon>Fungi</taxon>
        <taxon>Fungi incertae sedis</taxon>
        <taxon>Mucoromycota</taxon>
        <taxon>Glomeromycotina</taxon>
        <taxon>Glomeromycetes</taxon>
        <taxon>Diversisporales</taxon>
        <taxon>Gigasporaceae</taxon>
        <taxon>Cetraspora</taxon>
    </lineage>
</organism>
<dbReference type="CDD" id="cd02440">
    <property type="entry name" value="AdoMet_MTases"/>
    <property type="match status" value="1"/>
</dbReference>
<evidence type="ECO:0000313" key="2">
    <source>
        <dbReference type="EMBL" id="CAG8574767.1"/>
    </source>
</evidence>
<dbReference type="Proteomes" id="UP000789759">
    <property type="component" value="Unassembled WGS sequence"/>
</dbReference>
<dbReference type="Gene3D" id="3.40.50.150">
    <property type="entry name" value="Vaccinia Virus protein VP39"/>
    <property type="match status" value="1"/>
</dbReference>
<feature type="domain" description="Methyltransferase" evidence="1">
    <location>
        <begin position="101"/>
        <end position="166"/>
    </location>
</feature>
<evidence type="ECO:0000313" key="3">
    <source>
        <dbReference type="Proteomes" id="UP000789759"/>
    </source>
</evidence>
<dbReference type="PANTHER" id="PTHR43591">
    <property type="entry name" value="METHYLTRANSFERASE"/>
    <property type="match status" value="1"/>
</dbReference>
<dbReference type="InterPro" id="IPR041698">
    <property type="entry name" value="Methyltransf_25"/>
</dbReference>
<dbReference type="InterPro" id="IPR029063">
    <property type="entry name" value="SAM-dependent_MTases_sf"/>
</dbReference>
<dbReference type="OrthoDB" id="2013972at2759"/>
<dbReference type="GO" id="GO:0008168">
    <property type="term" value="F:methyltransferase activity"/>
    <property type="evidence" value="ECO:0007669"/>
    <property type="project" value="TreeGrafter"/>
</dbReference>
<dbReference type="AlphaFoldDB" id="A0A9N9BQM9"/>
<keyword evidence="3" id="KW-1185">Reference proteome</keyword>
<dbReference type="Pfam" id="PF13649">
    <property type="entry name" value="Methyltransf_25"/>
    <property type="match status" value="1"/>
</dbReference>
<dbReference type="PANTHER" id="PTHR43591:SF24">
    <property type="entry name" value="2-METHOXY-6-POLYPRENYL-1,4-BENZOQUINOL METHYLASE, MITOCHONDRIAL"/>
    <property type="match status" value="1"/>
</dbReference>
<gene>
    <name evidence="2" type="ORF">CPELLU_LOCUS5814</name>
</gene>
<comment type="caution">
    <text evidence="2">The sequence shown here is derived from an EMBL/GenBank/DDBJ whole genome shotgun (WGS) entry which is preliminary data.</text>
</comment>
<protein>
    <submittedName>
        <fullName evidence="2">1226_t:CDS:1</fullName>
    </submittedName>
</protein>
<reference evidence="2" key="1">
    <citation type="submission" date="2021-06" db="EMBL/GenBank/DDBJ databases">
        <authorList>
            <person name="Kallberg Y."/>
            <person name="Tangrot J."/>
            <person name="Rosling A."/>
        </authorList>
    </citation>
    <scope>NUCLEOTIDE SEQUENCE</scope>
    <source>
        <strain evidence="2">FL966</strain>
    </source>
</reference>
<evidence type="ECO:0000259" key="1">
    <source>
        <dbReference type="Pfam" id="PF13649"/>
    </source>
</evidence>